<proteinExistence type="predicted"/>
<feature type="transmembrane region" description="Helical" evidence="2">
    <location>
        <begin position="225"/>
        <end position="245"/>
    </location>
</feature>
<feature type="signal peptide" evidence="3">
    <location>
        <begin position="1"/>
        <end position="19"/>
    </location>
</feature>
<evidence type="ECO:0000256" key="2">
    <source>
        <dbReference type="SAM" id="Phobius"/>
    </source>
</evidence>
<dbReference type="KEGG" id="uam:UABAM_05984"/>
<keyword evidence="2" id="KW-0472">Membrane</keyword>
<dbReference type="RefSeq" id="WP_151971588.1">
    <property type="nucleotide sequence ID" value="NZ_AP019860.1"/>
</dbReference>
<keyword evidence="3" id="KW-0732">Signal</keyword>
<keyword evidence="2" id="KW-0812">Transmembrane</keyword>
<feature type="coiled-coil region" evidence="1">
    <location>
        <begin position="140"/>
        <end position="167"/>
    </location>
</feature>
<reference evidence="4 5" key="1">
    <citation type="submission" date="2019-08" db="EMBL/GenBank/DDBJ databases">
        <title>Complete genome sequence of Candidatus Uab amorphum.</title>
        <authorList>
            <person name="Shiratori T."/>
            <person name="Suzuki S."/>
            <person name="Kakizawa Y."/>
            <person name="Ishida K."/>
        </authorList>
    </citation>
    <scope>NUCLEOTIDE SEQUENCE [LARGE SCALE GENOMIC DNA]</scope>
    <source>
        <strain evidence="4 5">SRT547</strain>
    </source>
</reference>
<dbReference type="Proteomes" id="UP000326354">
    <property type="component" value="Chromosome"/>
</dbReference>
<organism evidence="4 5">
    <name type="scientific">Uabimicrobium amorphum</name>
    <dbReference type="NCBI Taxonomy" id="2596890"/>
    <lineage>
        <taxon>Bacteria</taxon>
        <taxon>Pseudomonadati</taxon>
        <taxon>Planctomycetota</taxon>
        <taxon>Candidatus Uabimicrobiia</taxon>
        <taxon>Candidatus Uabimicrobiales</taxon>
        <taxon>Candidatus Uabimicrobiaceae</taxon>
        <taxon>Candidatus Uabimicrobium</taxon>
    </lineage>
</organism>
<keyword evidence="5" id="KW-1185">Reference proteome</keyword>
<evidence type="ECO:0000256" key="3">
    <source>
        <dbReference type="SAM" id="SignalP"/>
    </source>
</evidence>
<evidence type="ECO:0000256" key="1">
    <source>
        <dbReference type="SAM" id="Coils"/>
    </source>
</evidence>
<name>A0A5S9F6D4_UABAM</name>
<accession>A0A5S9F6D4</accession>
<evidence type="ECO:0000313" key="5">
    <source>
        <dbReference type="Proteomes" id="UP000326354"/>
    </source>
</evidence>
<keyword evidence="2" id="KW-1133">Transmembrane helix</keyword>
<gene>
    <name evidence="4" type="ORF">UABAM_05984</name>
</gene>
<dbReference type="EMBL" id="AP019860">
    <property type="protein sequence ID" value="BBM87572.1"/>
    <property type="molecule type" value="Genomic_DNA"/>
</dbReference>
<evidence type="ECO:0000313" key="4">
    <source>
        <dbReference type="EMBL" id="BBM87572.1"/>
    </source>
</evidence>
<feature type="chain" id="PRO_5024987116" evidence="3">
    <location>
        <begin position="20"/>
        <end position="249"/>
    </location>
</feature>
<protein>
    <submittedName>
        <fullName evidence="4">Uncharacterized protein</fullName>
    </submittedName>
</protein>
<dbReference type="AlphaFoldDB" id="A0A5S9F6D4"/>
<keyword evidence="1" id="KW-0175">Coiled coil</keyword>
<sequence>MKYIATLLISCMLTISLFAQNDQSIYAKDGFHRGVTEQKYRYNKQLREECKKLLSQGKSDQAQKKLAEYFAGKVFLPTYSDMVSDKNKGVSLTDWNFHMLPRTLFDILNTDTSTDTADEKYLSEEELNKHPLMGTAVQRKQDRSALIQNLKKTVENYKERLDHLKSLRYDIADETFYTKADNDSPDQVATKTYVNVKNGELIVEQLPLNAYVDRLIRDQDEDNPIPLYLLGLVLVCLTAAATFIISKFS</sequence>